<dbReference type="SUPFAM" id="SSF53254">
    <property type="entry name" value="Phosphoglycerate mutase-like"/>
    <property type="match status" value="1"/>
</dbReference>
<dbReference type="GO" id="GO:0016791">
    <property type="term" value="F:phosphatase activity"/>
    <property type="evidence" value="ECO:0007669"/>
    <property type="project" value="TreeGrafter"/>
</dbReference>
<accession>A0AAE0NU83</accession>
<dbReference type="Pfam" id="PF00300">
    <property type="entry name" value="His_Phos_1"/>
    <property type="match status" value="1"/>
</dbReference>
<comment type="caution">
    <text evidence="1">The sequence shown here is derived from an EMBL/GenBank/DDBJ whole genome shotgun (WGS) entry which is preliminary data.</text>
</comment>
<dbReference type="EMBL" id="JAULSW010000003">
    <property type="protein sequence ID" value="KAK3387762.1"/>
    <property type="molecule type" value="Genomic_DNA"/>
</dbReference>
<proteinExistence type="predicted"/>
<name>A0AAE0NU83_9PEZI</name>
<dbReference type="GO" id="GO:0005737">
    <property type="term" value="C:cytoplasm"/>
    <property type="evidence" value="ECO:0007669"/>
    <property type="project" value="TreeGrafter"/>
</dbReference>
<evidence type="ECO:0000313" key="2">
    <source>
        <dbReference type="Proteomes" id="UP001285441"/>
    </source>
</evidence>
<reference evidence="1" key="2">
    <citation type="submission" date="2023-06" db="EMBL/GenBank/DDBJ databases">
        <authorList>
            <consortium name="Lawrence Berkeley National Laboratory"/>
            <person name="Haridas S."/>
            <person name="Hensen N."/>
            <person name="Bonometti L."/>
            <person name="Westerberg I."/>
            <person name="Brannstrom I.O."/>
            <person name="Guillou S."/>
            <person name="Cros-Aarteil S."/>
            <person name="Calhoun S."/>
            <person name="Kuo A."/>
            <person name="Mondo S."/>
            <person name="Pangilinan J."/>
            <person name="Riley R."/>
            <person name="LaButti K."/>
            <person name="Andreopoulos B."/>
            <person name="Lipzen A."/>
            <person name="Chen C."/>
            <person name="Yanf M."/>
            <person name="Daum C."/>
            <person name="Ng V."/>
            <person name="Clum A."/>
            <person name="Steindorff A."/>
            <person name="Ohm R."/>
            <person name="Martin F."/>
            <person name="Silar P."/>
            <person name="Natvig D."/>
            <person name="Lalanne C."/>
            <person name="Gautier V."/>
            <person name="Ament-velasquez S.L."/>
            <person name="Kruys A."/>
            <person name="Hutchinson M.I."/>
            <person name="Powell A.J."/>
            <person name="Barry K."/>
            <person name="Miller A.N."/>
            <person name="Grigoriev I.V."/>
            <person name="Debuchy R."/>
            <person name="Gladieux P."/>
            <person name="Thoren M.H."/>
            <person name="Johannesson H."/>
        </authorList>
    </citation>
    <scope>NUCLEOTIDE SEQUENCE</scope>
    <source>
        <strain evidence="1">CBS 232.78</strain>
    </source>
</reference>
<dbReference type="SMART" id="SM00855">
    <property type="entry name" value="PGAM"/>
    <property type="match status" value="1"/>
</dbReference>
<keyword evidence="2" id="KW-1185">Reference proteome</keyword>
<organism evidence="1 2">
    <name type="scientific">Podospora didyma</name>
    <dbReference type="NCBI Taxonomy" id="330526"/>
    <lineage>
        <taxon>Eukaryota</taxon>
        <taxon>Fungi</taxon>
        <taxon>Dikarya</taxon>
        <taxon>Ascomycota</taxon>
        <taxon>Pezizomycotina</taxon>
        <taxon>Sordariomycetes</taxon>
        <taxon>Sordariomycetidae</taxon>
        <taxon>Sordariales</taxon>
        <taxon>Podosporaceae</taxon>
        <taxon>Podospora</taxon>
    </lineage>
</organism>
<dbReference type="AlphaFoldDB" id="A0AAE0NU83"/>
<dbReference type="Gene3D" id="3.40.50.1240">
    <property type="entry name" value="Phosphoglycerate mutase-like"/>
    <property type="match status" value="1"/>
</dbReference>
<dbReference type="InterPro" id="IPR013078">
    <property type="entry name" value="His_Pase_superF_clade-1"/>
</dbReference>
<dbReference type="InterPro" id="IPR050275">
    <property type="entry name" value="PGM_Phosphatase"/>
</dbReference>
<dbReference type="PANTHER" id="PTHR48100:SF1">
    <property type="entry name" value="HISTIDINE PHOSPHATASE FAMILY PROTEIN-RELATED"/>
    <property type="match status" value="1"/>
</dbReference>
<gene>
    <name evidence="1" type="ORF">B0H63DRAFT_470872</name>
</gene>
<reference evidence="1" key="1">
    <citation type="journal article" date="2023" name="Mol. Phylogenet. Evol.">
        <title>Genome-scale phylogeny and comparative genomics of the fungal order Sordariales.</title>
        <authorList>
            <person name="Hensen N."/>
            <person name="Bonometti L."/>
            <person name="Westerberg I."/>
            <person name="Brannstrom I.O."/>
            <person name="Guillou S."/>
            <person name="Cros-Aarteil S."/>
            <person name="Calhoun S."/>
            <person name="Haridas S."/>
            <person name="Kuo A."/>
            <person name="Mondo S."/>
            <person name="Pangilinan J."/>
            <person name="Riley R."/>
            <person name="LaButti K."/>
            <person name="Andreopoulos B."/>
            <person name="Lipzen A."/>
            <person name="Chen C."/>
            <person name="Yan M."/>
            <person name="Daum C."/>
            <person name="Ng V."/>
            <person name="Clum A."/>
            <person name="Steindorff A."/>
            <person name="Ohm R.A."/>
            <person name="Martin F."/>
            <person name="Silar P."/>
            <person name="Natvig D.O."/>
            <person name="Lalanne C."/>
            <person name="Gautier V."/>
            <person name="Ament-Velasquez S.L."/>
            <person name="Kruys A."/>
            <person name="Hutchinson M.I."/>
            <person name="Powell A.J."/>
            <person name="Barry K."/>
            <person name="Miller A.N."/>
            <person name="Grigoriev I.V."/>
            <person name="Debuchy R."/>
            <person name="Gladieux P."/>
            <person name="Hiltunen Thoren M."/>
            <person name="Johannesson H."/>
        </authorList>
    </citation>
    <scope>NUCLEOTIDE SEQUENCE</scope>
    <source>
        <strain evidence="1">CBS 232.78</strain>
    </source>
</reference>
<protein>
    <submittedName>
        <fullName evidence="1">Histidine phosphatase superfamily</fullName>
    </submittedName>
</protein>
<dbReference type="Proteomes" id="UP001285441">
    <property type="component" value="Unassembled WGS sequence"/>
</dbReference>
<dbReference type="PANTHER" id="PTHR48100">
    <property type="entry name" value="BROAD-SPECIFICITY PHOSPHATASE YOR283W-RELATED"/>
    <property type="match status" value="1"/>
</dbReference>
<dbReference type="InterPro" id="IPR029033">
    <property type="entry name" value="His_PPase_superfam"/>
</dbReference>
<sequence length="298" mass="33691">MMVHEQKFTFTAVTGYFKHDAQPTTSFNAITLPGLGLIDRVYETDATFDPRREKQHWERFAHYLDHLNSSSGDNVAYKLIYAARHGEGFHNVMETKVETVAWESYWAKLDGDSTVVWADAHLTPTGVGQAQAMQVFWRDSASALKLPLSRRHYASPLTRCLQTCDMAFSGLTLPSGEEAPAFKPIIKELVRERLGIHTCDRRSTRTYIQEHFPRFAFEDGFSEQDELWSPDVRETLEEHAVRVESFLNELFMNDTEPIISLTAHSGTILALYEATGHPAVHVAPGAIVPILIRAEKVV</sequence>
<evidence type="ECO:0000313" key="1">
    <source>
        <dbReference type="EMBL" id="KAK3387762.1"/>
    </source>
</evidence>